<evidence type="ECO:0000256" key="1">
    <source>
        <dbReference type="ARBA" id="ARBA00022821"/>
    </source>
</evidence>
<dbReference type="GO" id="GO:0043531">
    <property type="term" value="F:ADP binding"/>
    <property type="evidence" value="ECO:0007669"/>
    <property type="project" value="InterPro"/>
</dbReference>
<dbReference type="Proteomes" id="UP001187192">
    <property type="component" value="Unassembled WGS sequence"/>
</dbReference>
<accession>A0AA88DK95</accession>
<protein>
    <recommendedName>
        <fullName evidence="2">NB-ARC domain-containing protein</fullName>
    </recommendedName>
</protein>
<dbReference type="GO" id="GO:0006952">
    <property type="term" value="P:defense response"/>
    <property type="evidence" value="ECO:0007669"/>
    <property type="project" value="UniProtKB-KW"/>
</dbReference>
<keyword evidence="4" id="KW-1185">Reference proteome</keyword>
<keyword evidence="1" id="KW-0611">Plant defense</keyword>
<evidence type="ECO:0000259" key="2">
    <source>
        <dbReference type="Pfam" id="PF00931"/>
    </source>
</evidence>
<dbReference type="Gene3D" id="3.40.50.300">
    <property type="entry name" value="P-loop containing nucleotide triphosphate hydrolases"/>
    <property type="match status" value="1"/>
</dbReference>
<dbReference type="AlphaFoldDB" id="A0AA88DK95"/>
<name>A0AA88DK95_FICCA</name>
<dbReference type="PANTHER" id="PTHR36766:SF61">
    <property type="entry name" value="NB-ARC DOMAIN DISEASE RESISTANCE PROTEIN"/>
    <property type="match status" value="1"/>
</dbReference>
<dbReference type="PANTHER" id="PTHR36766">
    <property type="entry name" value="PLANT BROAD-SPECTRUM MILDEW RESISTANCE PROTEIN RPW8"/>
    <property type="match status" value="1"/>
</dbReference>
<feature type="domain" description="NB-ARC" evidence="2">
    <location>
        <begin position="117"/>
        <end position="175"/>
    </location>
</feature>
<proteinExistence type="predicted"/>
<dbReference type="SUPFAM" id="SSF52540">
    <property type="entry name" value="P-loop containing nucleoside triphosphate hydrolases"/>
    <property type="match status" value="1"/>
</dbReference>
<dbReference type="InterPro" id="IPR002182">
    <property type="entry name" value="NB-ARC"/>
</dbReference>
<dbReference type="EMBL" id="BTGU01000053">
    <property type="protein sequence ID" value="GMN54744.1"/>
    <property type="molecule type" value="Genomic_DNA"/>
</dbReference>
<comment type="caution">
    <text evidence="3">The sequence shown here is derived from an EMBL/GenBank/DDBJ whole genome shotgun (WGS) entry which is preliminary data.</text>
</comment>
<organism evidence="3 4">
    <name type="scientific">Ficus carica</name>
    <name type="common">Common fig</name>
    <dbReference type="NCBI Taxonomy" id="3494"/>
    <lineage>
        <taxon>Eukaryota</taxon>
        <taxon>Viridiplantae</taxon>
        <taxon>Streptophyta</taxon>
        <taxon>Embryophyta</taxon>
        <taxon>Tracheophyta</taxon>
        <taxon>Spermatophyta</taxon>
        <taxon>Magnoliopsida</taxon>
        <taxon>eudicotyledons</taxon>
        <taxon>Gunneridae</taxon>
        <taxon>Pentapetalae</taxon>
        <taxon>rosids</taxon>
        <taxon>fabids</taxon>
        <taxon>Rosales</taxon>
        <taxon>Moraceae</taxon>
        <taxon>Ficeae</taxon>
        <taxon>Ficus</taxon>
    </lineage>
</organism>
<evidence type="ECO:0000313" key="4">
    <source>
        <dbReference type="Proteomes" id="UP001187192"/>
    </source>
</evidence>
<dbReference type="InterPro" id="IPR027417">
    <property type="entry name" value="P-loop_NTPase"/>
</dbReference>
<gene>
    <name evidence="3" type="ORF">TIFTF001_023875</name>
</gene>
<reference evidence="3" key="1">
    <citation type="submission" date="2023-07" db="EMBL/GenBank/DDBJ databases">
        <title>draft genome sequence of fig (Ficus carica).</title>
        <authorList>
            <person name="Takahashi T."/>
            <person name="Nishimura K."/>
        </authorList>
    </citation>
    <scope>NUCLEOTIDE SEQUENCE</scope>
</reference>
<dbReference type="Pfam" id="PF00931">
    <property type="entry name" value="NB-ARC"/>
    <property type="match status" value="1"/>
</dbReference>
<evidence type="ECO:0000313" key="3">
    <source>
        <dbReference type="EMBL" id="GMN54744.1"/>
    </source>
</evidence>
<sequence>MAERLLFSIDDKVSGKLGSLASQEMVSALGVKTNLKWLERTLSLIAGSSSEAGAKNVWVCHQQADRAKLHLVERVVYRDVVEHVRREMSHSFLIASDVVRRYNATSVLCLLMQAVYDQHISVMPIVGIGGLGKTTLAKLVLNDKRVVGNFDLRIRVCVSDDFDLKLLMVKIIKSATGKNCSALDLEQLQMYLRRVGEPGVVRAFGETPYFTRDSRDNLMRKV</sequence>